<keyword evidence="2" id="KW-1133">Transmembrane helix</keyword>
<name>A0A1N6RE26_9MICO</name>
<accession>A0A1N6RE26</accession>
<gene>
    <name evidence="3" type="ORF">SAMN05518682_1862</name>
</gene>
<dbReference type="EMBL" id="FTMI01000003">
    <property type="protein sequence ID" value="SIQ26946.1"/>
    <property type="molecule type" value="Genomic_DNA"/>
</dbReference>
<evidence type="ECO:0008006" key="5">
    <source>
        <dbReference type="Google" id="ProtNLM"/>
    </source>
</evidence>
<evidence type="ECO:0000256" key="2">
    <source>
        <dbReference type="SAM" id="Phobius"/>
    </source>
</evidence>
<sequence length="280" mass="27934">MAATIPPTAPAPARTPPAPDRPQVTLPRVLAAEWDKLTSLRSTAWLALATVAAAAGTAWALGAFARPDAGSSGAPLAVAGSVLAQLGFLVLGAGVGAGEFRTGTARVTFAAVPRRLPVLAAQALVTTAAALAVAALALGAALAATAEQRADAALVLDLADRETLRVLAGFVLYLTGVALVGLGLGALVRRPDGALVGGVVLLVVLDHVLATNPGRVADTARALLPGAGARLLQDDARLAALDATTLGPHLGTWGGGLVLATWAAALLAAAAYRLRRHDVV</sequence>
<organism evidence="3 4">
    <name type="scientific">Cellulosimicrobium aquatile</name>
    <dbReference type="NCBI Taxonomy" id="1612203"/>
    <lineage>
        <taxon>Bacteria</taxon>
        <taxon>Bacillati</taxon>
        <taxon>Actinomycetota</taxon>
        <taxon>Actinomycetes</taxon>
        <taxon>Micrococcales</taxon>
        <taxon>Promicromonosporaceae</taxon>
        <taxon>Cellulosimicrobium</taxon>
    </lineage>
</organism>
<feature type="compositionally biased region" description="Pro residues" evidence="1">
    <location>
        <begin position="7"/>
        <end position="20"/>
    </location>
</feature>
<reference evidence="4" key="1">
    <citation type="submission" date="2017-01" db="EMBL/GenBank/DDBJ databases">
        <authorList>
            <person name="Varghese N."/>
            <person name="Submissions S."/>
        </authorList>
    </citation>
    <scope>NUCLEOTIDE SEQUENCE [LARGE SCALE GENOMIC DNA]</scope>
    <source>
        <strain evidence="4">3bp</strain>
    </source>
</reference>
<keyword evidence="2" id="KW-0472">Membrane</keyword>
<evidence type="ECO:0000313" key="3">
    <source>
        <dbReference type="EMBL" id="SIQ26946.1"/>
    </source>
</evidence>
<feature type="transmembrane region" description="Helical" evidence="2">
    <location>
        <begin position="76"/>
        <end position="97"/>
    </location>
</feature>
<dbReference type="RefSeq" id="WP_244550426.1">
    <property type="nucleotide sequence ID" value="NZ_FTMI01000003.1"/>
</dbReference>
<keyword evidence="4" id="KW-1185">Reference proteome</keyword>
<evidence type="ECO:0000256" key="1">
    <source>
        <dbReference type="SAM" id="MobiDB-lite"/>
    </source>
</evidence>
<dbReference type="Proteomes" id="UP000186235">
    <property type="component" value="Unassembled WGS sequence"/>
</dbReference>
<evidence type="ECO:0000313" key="4">
    <source>
        <dbReference type="Proteomes" id="UP000186235"/>
    </source>
</evidence>
<proteinExistence type="predicted"/>
<feature type="transmembrane region" description="Helical" evidence="2">
    <location>
        <begin position="194"/>
        <end position="210"/>
    </location>
</feature>
<protein>
    <recommendedName>
        <fullName evidence="5">ABC-2 type transport system permease protein</fullName>
    </recommendedName>
</protein>
<feature type="transmembrane region" description="Helical" evidence="2">
    <location>
        <begin position="166"/>
        <end position="187"/>
    </location>
</feature>
<feature type="transmembrane region" description="Helical" evidence="2">
    <location>
        <begin position="118"/>
        <end position="146"/>
    </location>
</feature>
<feature type="transmembrane region" description="Helical" evidence="2">
    <location>
        <begin position="44"/>
        <end position="64"/>
    </location>
</feature>
<feature type="region of interest" description="Disordered" evidence="1">
    <location>
        <begin position="1"/>
        <end position="23"/>
    </location>
</feature>
<dbReference type="AlphaFoldDB" id="A0A1N6RE26"/>
<keyword evidence="2" id="KW-0812">Transmembrane</keyword>
<feature type="transmembrane region" description="Helical" evidence="2">
    <location>
        <begin position="253"/>
        <end position="274"/>
    </location>
</feature>